<protein>
    <submittedName>
        <fullName evidence="2">Uncharacterized protein</fullName>
    </submittedName>
</protein>
<dbReference type="RefSeq" id="WP_159431822.1">
    <property type="nucleotide sequence ID" value="NZ_FQUY01000010.1"/>
</dbReference>
<name>A0A1M4YGK2_9FIRM</name>
<proteinExistence type="predicted"/>
<reference evidence="3" key="1">
    <citation type="submission" date="2016-11" db="EMBL/GenBank/DDBJ databases">
        <authorList>
            <person name="Varghese N."/>
            <person name="Submissions S."/>
        </authorList>
    </citation>
    <scope>NUCLEOTIDE SEQUENCE [LARGE SCALE GENOMIC DNA]</scope>
    <source>
        <strain evidence="3">DSM 12395</strain>
    </source>
</reference>
<organism evidence="2 3">
    <name type="scientific">Desulforamulus putei DSM 12395</name>
    <dbReference type="NCBI Taxonomy" id="1121429"/>
    <lineage>
        <taxon>Bacteria</taxon>
        <taxon>Bacillati</taxon>
        <taxon>Bacillota</taxon>
        <taxon>Clostridia</taxon>
        <taxon>Eubacteriales</taxon>
        <taxon>Peptococcaceae</taxon>
        <taxon>Desulforamulus</taxon>
    </lineage>
</organism>
<dbReference type="EMBL" id="FQUY01000010">
    <property type="protein sequence ID" value="SHF04783.1"/>
    <property type="molecule type" value="Genomic_DNA"/>
</dbReference>
<accession>A0A1M4YGK2</accession>
<evidence type="ECO:0000256" key="1">
    <source>
        <dbReference type="SAM" id="MobiDB-lite"/>
    </source>
</evidence>
<keyword evidence="3" id="KW-1185">Reference proteome</keyword>
<evidence type="ECO:0000313" key="3">
    <source>
        <dbReference type="Proteomes" id="UP000184148"/>
    </source>
</evidence>
<dbReference type="Proteomes" id="UP000184148">
    <property type="component" value="Unassembled WGS sequence"/>
</dbReference>
<feature type="region of interest" description="Disordered" evidence="1">
    <location>
        <begin position="1"/>
        <end position="45"/>
    </location>
</feature>
<sequence>MKIKAKKQRAFNTSAMTSGGNYDAEAVREPAVTGRTRAGNQKTMK</sequence>
<gene>
    <name evidence="2" type="ORF">SAMN02745133_01717</name>
</gene>
<dbReference type="AlphaFoldDB" id="A0A1M4YGK2"/>
<feature type="compositionally biased region" description="Polar residues" evidence="1">
    <location>
        <begin position="10"/>
        <end position="20"/>
    </location>
</feature>
<evidence type="ECO:0000313" key="2">
    <source>
        <dbReference type="EMBL" id="SHF04783.1"/>
    </source>
</evidence>